<keyword evidence="7 8" id="KW-0472">Membrane</keyword>
<keyword evidence="3" id="KW-0813">Transport</keyword>
<sequence length="354" mass="36317">MSSTRHLTRRAHLLSLAFALTIPVLIVVSGATGPLRTTFTEAAQLVVGHLVPGMSWMTDGTLSPAQDQAVWNFRLPRTLLAGVVGSCLALAGALLQAVVRNPLAEPYVLGVSSGAGLGAVLVIVLGSTAVAGLSLSAAAFAGALLATVLVHLLASQDGIISPQRLILAGVALGTLLAALTNYLTISTEAQNVYSVLYFTLGSVSGADFGKIVWPLLALVVVALVAISRSRVLNAMLVGDESATSLGVDVQRTRRLTLAAAALLTGTSVAVAGGIGFVGLVVPHVTRILVGSDHRRTLPVTVLAGAVLLMVCDLLARTIADPVEVPIGIVTAVLGAPFFLWIMRTAGAVRGGMHR</sequence>
<feature type="transmembrane region" description="Helical" evidence="8">
    <location>
        <begin position="255"/>
        <end position="277"/>
    </location>
</feature>
<keyword evidence="4" id="KW-1003">Cell membrane</keyword>
<keyword evidence="6 8" id="KW-1133">Transmembrane helix</keyword>
<comment type="subcellular location">
    <subcellularLocation>
        <location evidence="1">Cell membrane</location>
        <topology evidence="1">Multi-pass membrane protein</topology>
    </subcellularLocation>
</comment>
<dbReference type="GO" id="GO:0033214">
    <property type="term" value="P:siderophore-iron import into cell"/>
    <property type="evidence" value="ECO:0007669"/>
    <property type="project" value="TreeGrafter"/>
</dbReference>
<dbReference type="GO" id="GO:0005886">
    <property type="term" value="C:plasma membrane"/>
    <property type="evidence" value="ECO:0007669"/>
    <property type="project" value="UniProtKB-SubCell"/>
</dbReference>
<dbReference type="CDD" id="cd06550">
    <property type="entry name" value="TM_ABC_iron-siderophores_like"/>
    <property type="match status" value="1"/>
</dbReference>
<evidence type="ECO:0000256" key="7">
    <source>
        <dbReference type="ARBA" id="ARBA00023136"/>
    </source>
</evidence>
<dbReference type="FunFam" id="1.10.3470.10:FF:000001">
    <property type="entry name" value="Vitamin B12 ABC transporter permease BtuC"/>
    <property type="match status" value="1"/>
</dbReference>
<evidence type="ECO:0000313" key="9">
    <source>
        <dbReference type="EMBL" id="GAB77073.1"/>
    </source>
</evidence>
<protein>
    <submittedName>
        <fullName evidence="9">Putative ABC transporter permease protein</fullName>
    </submittedName>
</protein>
<keyword evidence="5 8" id="KW-0812">Transmembrane</keyword>
<gene>
    <name evidence="9" type="ORF">AUCHE_04_01140</name>
</gene>
<dbReference type="PANTHER" id="PTHR30472">
    <property type="entry name" value="FERRIC ENTEROBACTIN TRANSPORT SYSTEM PERMEASE PROTEIN"/>
    <property type="match status" value="1"/>
</dbReference>
<evidence type="ECO:0000256" key="1">
    <source>
        <dbReference type="ARBA" id="ARBA00004651"/>
    </source>
</evidence>
<dbReference type="STRING" id="100225.SAMN05421595_2213"/>
<evidence type="ECO:0000256" key="6">
    <source>
        <dbReference type="ARBA" id="ARBA00022989"/>
    </source>
</evidence>
<dbReference type="InterPro" id="IPR000522">
    <property type="entry name" value="ABC_transptr_permease_BtuC"/>
</dbReference>
<feature type="transmembrane region" description="Helical" evidence="8">
    <location>
        <begin position="106"/>
        <end position="125"/>
    </location>
</feature>
<evidence type="ECO:0000256" key="4">
    <source>
        <dbReference type="ARBA" id="ARBA00022475"/>
    </source>
</evidence>
<feature type="transmembrane region" description="Helical" evidence="8">
    <location>
        <begin position="205"/>
        <end position="226"/>
    </location>
</feature>
<dbReference type="OrthoDB" id="9782305at2"/>
<dbReference type="GO" id="GO:0022857">
    <property type="term" value="F:transmembrane transporter activity"/>
    <property type="evidence" value="ECO:0007669"/>
    <property type="project" value="InterPro"/>
</dbReference>
<feature type="transmembrane region" description="Helical" evidence="8">
    <location>
        <begin position="79"/>
        <end position="99"/>
    </location>
</feature>
<reference evidence="9 10" key="1">
    <citation type="submission" date="2012-08" db="EMBL/GenBank/DDBJ databases">
        <title>Whole genome shotgun sequence of Austwickia chelonae NBRC 105200.</title>
        <authorList>
            <person name="Yoshida I."/>
            <person name="Hosoyama A."/>
            <person name="Tsuchikane K."/>
            <person name="Katsumata H."/>
            <person name="Ando Y."/>
            <person name="Ohji S."/>
            <person name="Hamada M."/>
            <person name="Tamura T."/>
            <person name="Yamazoe A."/>
            <person name="Yamazaki S."/>
            <person name="Fujita N."/>
        </authorList>
    </citation>
    <scope>NUCLEOTIDE SEQUENCE [LARGE SCALE GENOMIC DNA]</scope>
    <source>
        <strain evidence="9 10">NBRC 105200</strain>
    </source>
</reference>
<accession>K6V4L1</accession>
<organism evidence="9 10">
    <name type="scientific">Austwickia chelonae NBRC 105200</name>
    <dbReference type="NCBI Taxonomy" id="1184607"/>
    <lineage>
        <taxon>Bacteria</taxon>
        <taxon>Bacillati</taxon>
        <taxon>Actinomycetota</taxon>
        <taxon>Actinomycetes</taxon>
        <taxon>Micrococcales</taxon>
        <taxon>Dermatophilaceae</taxon>
        <taxon>Austwickia</taxon>
    </lineage>
</organism>
<dbReference type="InterPro" id="IPR037294">
    <property type="entry name" value="ABC_BtuC-like"/>
</dbReference>
<evidence type="ECO:0000256" key="2">
    <source>
        <dbReference type="ARBA" id="ARBA00007935"/>
    </source>
</evidence>
<dbReference type="SUPFAM" id="SSF81345">
    <property type="entry name" value="ABC transporter involved in vitamin B12 uptake, BtuC"/>
    <property type="match status" value="1"/>
</dbReference>
<dbReference type="Proteomes" id="UP000008495">
    <property type="component" value="Unassembled WGS sequence"/>
</dbReference>
<feature type="transmembrane region" description="Helical" evidence="8">
    <location>
        <begin position="322"/>
        <end position="342"/>
    </location>
</feature>
<dbReference type="EMBL" id="BAGZ01000004">
    <property type="protein sequence ID" value="GAB77073.1"/>
    <property type="molecule type" value="Genomic_DNA"/>
</dbReference>
<feature type="transmembrane region" description="Helical" evidence="8">
    <location>
        <begin position="165"/>
        <end position="185"/>
    </location>
</feature>
<keyword evidence="10" id="KW-1185">Reference proteome</keyword>
<dbReference type="AlphaFoldDB" id="K6V4L1"/>
<proteinExistence type="inferred from homology"/>
<evidence type="ECO:0000313" key="10">
    <source>
        <dbReference type="Proteomes" id="UP000008495"/>
    </source>
</evidence>
<evidence type="ECO:0000256" key="5">
    <source>
        <dbReference type="ARBA" id="ARBA00022692"/>
    </source>
</evidence>
<comment type="caution">
    <text evidence="9">The sequence shown here is derived from an EMBL/GenBank/DDBJ whole genome shotgun (WGS) entry which is preliminary data.</text>
</comment>
<evidence type="ECO:0000256" key="8">
    <source>
        <dbReference type="SAM" id="Phobius"/>
    </source>
</evidence>
<name>K6V4L1_9MICO</name>
<dbReference type="RefSeq" id="WP_006501825.1">
    <property type="nucleotide sequence ID" value="NZ_BAGZ01000004.1"/>
</dbReference>
<evidence type="ECO:0000256" key="3">
    <source>
        <dbReference type="ARBA" id="ARBA00022448"/>
    </source>
</evidence>
<dbReference type="Pfam" id="PF01032">
    <property type="entry name" value="FecCD"/>
    <property type="match status" value="1"/>
</dbReference>
<comment type="similarity">
    <text evidence="2">Belongs to the binding-protein-dependent transport system permease family. FecCD subfamily.</text>
</comment>
<dbReference type="eggNOG" id="COG0609">
    <property type="taxonomic scope" value="Bacteria"/>
</dbReference>
<feature type="transmembrane region" description="Helical" evidence="8">
    <location>
        <begin position="131"/>
        <end position="153"/>
    </location>
</feature>
<feature type="transmembrane region" description="Helical" evidence="8">
    <location>
        <begin position="297"/>
        <end position="315"/>
    </location>
</feature>
<dbReference type="Gene3D" id="1.10.3470.10">
    <property type="entry name" value="ABC transporter involved in vitamin B12 uptake, BtuC"/>
    <property type="match status" value="1"/>
</dbReference>
<dbReference type="PANTHER" id="PTHR30472:SF67">
    <property type="entry name" value="PERMEASE OF ABC TRANSPORTER-RELATED"/>
    <property type="match status" value="1"/>
</dbReference>